<feature type="region of interest" description="Disordered" evidence="1">
    <location>
        <begin position="26"/>
        <end position="58"/>
    </location>
</feature>
<comment type="caution">
    <text evidence="2">The sequence shown here is derived from an EMBL/GenBank/DDBJ whole genome shotgun (WGS) entry which is preliminary data.</text>
</comment>
<protein>
    <submittedName>
        <fullName evidence="2">Uncharacterized protein</fullName>
    </submittedName>
</protein>
<dbReference type="Proteomes" id="UP000887013">
    <property type="component" value="Unassembled WGS sequence"/>
</dbReference>
<evidence type="ECO:0000313" key="3">
    <source>
        <dbReference type="Proteomes" id="UP000887013"/>
    </source>
</evidence>
<feature type="compositionally biased region" description="Basic residues" evidence="1">
    <location>
        <begin position="35"/>
        <end position="44"/>
    </location>
</feature>
<gene>
    <name evidence="2" type="ORF">NPIL_542371</name>
</gene>
<dbReference type="EMBL" id="BMAW01116829">
    <property type="protein sequence ID" value="GFT72320.1"/>
    <property type="molecule type" value="Genomic_DNA"/>
</dbReference>
<reference evidence="2" key="1">
    <citation type="submission" date="2020-08" db="EMBL/GenBank/DDBJ databases">
        <title>Multicomponent nature underlies the extraordinary mechanical properties of spider dragline silk.</title>
        <authorList>
            <person name="Kono N."/>
            <person name="Nakamura H."/>
            <person name="Mori M."/>
            <person name="Yoshida Y."/>
            <person name="Ohtoshi R."/>
            <person name="Malay A.D."/>
            <person name="Moran D.A.P."/>
            <person name="Tomita M."/>
            <person name="Numata K."/>
            <person name="Arakawa K."/>
        </authorList>
    </citation>
    <scope>NUCLEOTIDE SEQUENCE</scope>
</reference>
<keyword evidence="3" id="KW-1185">Reference proteome</keyword>
<evidence type="ECO:0000256" key="1">
    <source>
        <dbReference type="SAM" id="MobiDB-lite"/>
    </source>
</evidence>
<sequence>MCSRKGTTSYPTALADQLPLGRKSYPLALAGRGPKGSRKSRNHFTHTQGRRASDTASAYRERTKPYPFLHLIPCQQMAPWFLLATAYSIT</sequence>
<organism evidence="2 3">
    <name type="scientific">Nephila pilipes</name>
    <name type="common">Giant wood spider</name>
    <name type="synonym">Nephila maculata</name>
    <dbReference type="NCBI Taxonomy" id="299642"/>
    <lineage>
        <taxon>Eukaryota</taxon>
        <taxon>Metazoa</taxon>
        <taxon>Ecdysozoa</taxon>
        <taxon>Arthropoda</taxon>
        <taxon>Chelicerata</taxon>
        <taxon>Arachnida</taxon>
        <taxon>Araneae</taxon>
        <taxon>Araneomorphae</taxon>
        <taxon>Entelegynae</taxon>
        <taxon>Araneoidea</taxon>
        <taxon>Nephilidae</taxon>
        <taxon>Nephila</taxon>
    </lineage>
</organism>
<dbReference type="AlphaFoldDB" id="A0A8X6U2M9"/>
<name>A0A8X6U2M9_NEPPI</name>
<proteinExistence type="predicted"/>
<accession>A0A8X6U2M9</accession>
<evidence type="ECO:0000313" key="2">
    <source>
        <dbReference type="EMBL" id="GFT72320.1"/>
    </source>
</evidence>